<dbReference type="SUPFAM" id="SSF49503">
    <property type="entry name" value="Cupredoxins"/>
    <property type="match status" value="2"/>
</dbReference>
<dbReference type="PANTHER" id="PTHR39192">
    <property type="entry name" value="IRON UPTAKE SYSTEM COMPONENT EFEO"/>
    <property type="match status" value="1"/>
</dbReference>
<sequence>MRSHRSLAAIGAALLALPLLAACGDGKDTAASADSAKVAITATDSACDLAKSDFKAGEVTFAIRNKGDRVTEVYVYGDHNGAFTKVVSELENIGPGTTRDMTVKLAAGTYEIACKPGQTGDGIRKKITVAGDTADQKTSAQPSGTAESAKPSQTSESAYDREVEVEAKEYELKFEGMETFTAKAGEKIEFKLENKGSVEHELEVFGPDGKEIGEVSPVKPGQTGEAVITLAVPGTYTLKCGIGNHADHGMKTTFTVS</sequence>
<evidence type="ECO:0000256" key="2">
    <source>
        <dbReference type="SAM" id="SignalP"/>
    </source>
</evidence>
<evidence type="ECO:0000256" key="1">
    <source>
        <dbReference type="SAM" id="MobiDB-lite"/>
    </source>
</evidence>
<keyword evidence="5" id="KW-1185">Reference proteome</keyword>
<evidence type="ECO:0000259" key="3">
    <source>
        <dbReference type="Pfam" id="PF13473"/>
    </source>
</evidence>
<dbReference type="Proteomes" id="UP000318416">
    <property type="component" value="Unassembled WGS sequence"/>
</dbReference>
<dbReference type="Gene3D" id="2.60.40.420">
    <property type="entry name" value="Cupredoxins - blue copper proteins"/>
    <property type="match status" value="2"/>
</dbReference>
<feature type="region of interest" description="Disordered" evidence="1">
    <location>
        <begin position="132"/>
        <end position="162"/>
    </location>
</feature>
<feature type="domain" description="EfeO-type cupredoxin-like" evidence="3">
    <location>
        <begin position="153"/>
        <end position="249"/>
    </location>
</feature>
<feature type="compositionally biased region" description="Polar residues" evidence="1">
    <location>
        <begin position="136"/>
        <end position="157"/>
    </location>
</feature>
<dbReference type="InterPro" id="IPR028096">
    <property type="entry name" value="EfeO_Cupredoxin"/>
</dbReference>
<dbReference type="RefSeq" id="WP_246192455.1">
    <property type="nucleotide sequence ID" value="NZ_BAAABR010000028.1"/>
</dbReference>
<organism evidence="4 5">
    <name type="scientific">Kitasatospora atroaurantiaca</name>
    <dbReference type="NCBI Taxonomy" id="285545"/>
    <lineage>
        <taxon>Bacteria</taxon>
        <taxon>Bacillati</taxon>
        <taxon>Actinomycetota</taxon>
        <taxon>Actinomycetes</taxon>
        <taxon>Kitasatosporales</taxon>
        <taxon>Streptomycetaceae</taxon>
        <taxon>Kitasatospora</taxon>
    </lineage>
</organism>
<comment type="caution">
    <text evidence="4">The sequence shown here is derived from an EMBL/GenBank/DDBJ whole genome shotgun (WGS) entry which is preliminary data.</text>
</comment>
<accession>A0A561EIX1</accession>
<keyword evidence="2" id="KW-0732">Signal</keyword>
<feature type="domain" description="EfeO-type cupredoxin-like" evidence="3">
    <location>
        <begin position="28"/>
        <end position="118"/>
    </location>
</feature>
<dbReference type="PROSITE" id="PS51257">
    <property type="entry name" value="PROKAR_LIPOPROTEIN"/>
    <property type="match status" value="1"/>
</dbReference>
<dbReference type="PANTHER" id="PTHR39192:SF1">
    <property type="entry name" value="IRON UPTAKE SYSTEM COMPONENT EFEO"/>
    <property type="match status" value="1"/>
</dbReference>
<reference evidence="4 5" key="1">
    <citation type="submission" date="2019-06" db="EMBL/GenBank/DDBJ databases">
        <title>Sequencing the genomes of 1000 actinobacteria strains.</title>
        <authorList>
            <person name="Klenk H.-P."/>
        </authorList>
    </citation>
    <scope>NUCLEOTIDE SEQUENCE [LARGE SCALE GENOMIC DNA]</scope>
    <source>
        <strain evidence="4 5">DSM 41649</strain>
    </source>
</reference>
<name>A0A561EIX1_9ACTN</name>
<feature type="chain" id="PRO_5038830442" evidence="2">
    <location>
        <begin position="22"/>
        <end position="257"/>
    </location>
</feature>
<dbReference type="EMBL" id="VIVR01000001">
    <property type="protein sequence ID" value="TWE15565.1"/>
    <property type="molecule type" value="Genomic_DNA"/>
</dbReference>
<proteinExistence type="predicted"/>
<dbReference type="AlphaFoldDB" id="A0A561EIX1"/>
<dbReference type="InterPro" id="IPR008972">
    <property type="entry name" value="Cupredoxin"/>
</dbReference>
<evidence type="ECO:0000313" key="4">
    <source>
        <dbReference type="EMBL" id="TWE15565.1"/>
    </source>
</evidence>
<protein>
    <submittedName>
        <fullName evidence="4">Cupredoxin-like protein</fullName>
    </submittedName>
</protein>
<feature type="signal peptide" evidence="2">
    <location>
        <begin position="1"/>
        <end position="21"/>
    </location>
</feature>
<gene>
    <name evidence="4" type="ORF">FB465_0466</name>
</gene>
<evidence type="ECO:0000313" key="5">
    <source>
        <dbReference type="Proteomes" id="UP000318416"/>
    </source>
</evidence>
<dbReference type="Pfam" id="PF13473">
    <property type="entry name" value="Cupredoxin_1"/>
    <property type="match status" value="2"/>
</dbReference>
<dbReference type="InterPro" id="IPR050894">
    <property type="entry name" value="EfeM/EfeO_iron_uptake"/>
</dbReference>